<dbReference type="Proteomes" id="UP001391051">
    <property type="component" value="Unassembled WGS sequence"/>
</dbReference>
<evidence type="ECO:0000256" key="7">
    <source>
        <dbReference type="ARBA" id="ARBA00023132"/>
    </source>
</evidence>
<feature type="region of interest" description="Disordered" evidence="11">
    <location>
        <begin position="1"/>
        <end position="34"/>
    </location>
</feature>
<dbReference type="PANTHER" id="PTHR12960">
    <property type="entry name" value="GLE-1-RELATED"/>
    <property type="match status" value="1"/>
</dbReference>
<keyword evidence="7" id="KW-0906">Nuclear pore complex</keyword>
<evidence type="ECO:0000256" key="8">
    <source>
        <dbReference type="ARBA" id="ARBA00023242"/>
    </source>
</evidence>
<evidence type="ECO:0000256" key="11">
    <source>
        <dbReference type="SAM" id="MobiDB-lite"/>
    </source>
</evidence>
<dbReference type="Gene3D" id="1.25.40.510">
    <property type="entry name" value="GLE1-like"/>
    <property type="match status" value="1"/>
</dbReference>
<dbReference type="Pfam" id="PF07817">
    <property type="entry name" value="GLE1"/>
    <property type="match status" value="1"/>
</dbReference>
<feature type="compositionally biased region" description="Basic and acidic residues" evidence="11">
    <location>
        <begin position="62"/>
        <end position="103"/>
    </location>
</feature>
<proteinExistence type="inferred from homology"/>
<evidence type="ECO:0000256" key="9">
    <source>
        <dbReference type="ARBA" id="ARBA00026227"/>
    </source>
</evidence>
<evidence type="ECO:0000256" key="1">
    <source>
        <dbReference type="ARBA" id="ARBA00004567"/>
    </source>
</evidence>
<organism evidence="12 13">
    <name type="scientific">Apiospora aurea</name>
    <dbReference type="NCBI Taxonomy" id="335848"/>
    <lineage>
        <taxon>Eukaryota</taxon>
        <taxon>Fungi</taxon>
        <taxon>Dikarya</taxon>
        <taxon>Ascomycota</taxon>
        <taxon>Pezizomycotina</taxon>
        <taxon>Sordariomycetes</taxon>
        <taxon>Xylariomycetidae</taxon>
        <taxon>Amphisphaeriales</taxon>
        <taxon>Apiosporaceae</taxon>
        <taxon>Apiospora</taxon>
    </lineage>
</organism>
<keyword evidence="5" id="KW-0653">Protein transport</keyword>
<protein>
    <recommendedName>
        <fullName evidence="9">mRNA export factor GLE1</fullName>
    </recommendedName>
    <alternativeName>
        <fullName evidence="10">Nucleoporin GLE1</fullName>
    </alternativeName>
</protein>
<sequence>MAGSSPVRHRQTPSRPSPVRSPNSSYRSEDRNGEMNHLEALLAAQVLHDDVRKRAYKTLADHEYEEEQKKRAEREKEIKDQQRREEERLRHEKKLRDEEERLRALQAQTVPKLPPKTAEQLAPQPKPSPQSTTVAPSNGDAAAATQPAAANPTPTPDTSSSGPAAQDPSRNPFQAEPPRANGHVSPAAPPNATSSPFARPATSQTANPFAAATAPEPAAQAPAQIQPTRPPAVPVVDDYVQIHRNLKKLRELMTEHAKSNPQLKKQMGEMRREIRKSLGQLTGGKGANKKQLESIKTILMSALRGQPSSPMTDPSSFVVGNREPVEGALNNEPQLPALFLYLMNQLGKAIINQFINECGASPRSADPVGVVTAQLFSAKEFLWRGQSLIDILMAKFRIVCPVVFGYRGSDKTNQGRLRLGWKKEGDAWISEQQHNDRMMGLGIGYASIALRDFSKSSNINPWPPSRYWKSMADIVNTPPDEMTDTQCIVLKSMLNQHEEKFINFYGSAAVAALRRALVEFPNSAPKKTPGVMGLQVLAVMCKRDMGLDLGL</sequence>
<evidence type="ECO:0000256" key="10">
    <source>
        <dbReference type="ARBA" id="ARBA00029983"/>
    </source>
</evidence>
<feature type="compositionally biased region" description="Low complexity" evidence="11">
    <location>
        <begin position="190"/>
        <end position="227"/>
    </location>
</feature>
<gene>
    <name evidence="12" type="ORF">PG986_001702</name>
</gene>
<dbReference type="RefSeq" id="XP_066706817.1">
    <property type="nucleotide sequence ID" value="XM_066837924.1"/>
</dbReference>
<feature type="compositionally biased region" description="Low complexity" evidence="11">
    <location>
        <begin position="141"/>
        <end position="165"/>
    </location>
</feature>
<keyword evidence="8" id="KW-0539">Nucleus</keyword>
<keyword evidence="13" id="KW-1185">Reference proteome</keyword>
<dbReference type="InterPro" id="IPR012476">
    <property type="entry name" value="GLE1"/>
</dbReference>
<feature type="compositionally biased region" description="Low complexity" evidence="11">
    <location>
        <begin position="13"/>
        <end position="26"/>
    </location>
</feature>
<dbReference type="InterPro" id="IPR038506">
    <property type="entry name" value="GLE1-like_sf"/>
</dbReference>
<comment type="subcellular location">
    <subcellularLocation>
        <location evidence="1">Nucleus</location>
        <location evidence="1">Nuclear pore complex</location>
    </subcellularLocation>
</comment>
<dbReference type="GeneID" id="92070986"/>
<evidence type="ECO:0000256" key="2">
    <source>
        <dbReference type="ARBA" id="ARBA00011056"/>
    </source>
</evidence>
<evidence type="ECO:0000256" key="6">
    <source>
        <dbReference type="ARBA" id="ARBA00023010"/>
    </source>
</evidence>
<dbReference type="PANTHER" id="PTHR12960:SF0">
    <property type="entry name" value="MRNA EXPORT FACTOR GLE1"/>
    <property type="match status" value="1"/>
</dbReference>
<accession>A0ABR1QZC3</accession>
<evidence type="ECO:0000313" key="13">
    <source>
        <dbReference type="Proteomes" id="UP001391051"/>
    </source>
</evidence>
<evidence type="ECO:0000256" key="3">
    <source>
        <dbReference type="ARBA" id="ARBA00022448"/>
    </source>
</evidence>
<name>A0ABR1QZC3_9PEZI</name>
<evidence type="ECO:0000256" key="5">
    <source>
        <dbReference type="ARBA" id="ARBA00022927"/>
    </source>
</evidence>
<dbReference type="EMBL" id="JAQQWE010000001">
    <property type="protein sequence ID" value="KAK7967425.1"/>
    <property type="molecule type" value="Genomic_DNA"/>
</dbReference>
<evidence type="ECO:0000256" key="4">
    <source>
        <dbReference type="ARBA" id="ARBA00022816"/>
    </source>
</evidence>
<comment type="caution">
    <text evidence="12">The sequence shown here is derived from an EMBL/GenBank/DDBJ whole genome shotgun (WGS) entry which is preliminary data.</text>
</comment>
<keyword evidence="4" id="KW-0509">mRNA transport</keyword>
<comment type="similarity">
    <text evidence="2">Belongs to the GLE1 family.</text>
</comment>
<evidence type="ECO:0000313" key="12">
    <source>
        <dbReference type="EMBL" id="KAK7967425.1"/>
    </source>
</evidence>
<reference evidence="12 13" key="1">
    <citation type="submission" date="2023-01" db="EMBL/GenBank/DDBJ databases">
        <title>Analysis of 21 Apiospora genomes using comparative genomics revels a genus with tremendous synthesis potential of carbohydrate active enzymes and secondary metabolites.</title>
        <authorList>
            <person name="Sorensen T."/>
        </authorList>
    </citation>
    <scope>NUCLEOTIDE SEQUENCE [LARGE SCALE GENOMIC DNA]</scope>
    <source>
        <strain evidence="12 13">CBS 24483</strain>
    </source>
</reference>
<keyword evidence="3" id="KW-0813">Transport</keyword>
<keyword evidence="6" id="KW-0811">Translocation</keyword>
<feature type="region of interest" description="Disordered" evidence="11">
    <location>
        <begin position="62"/>
        <end position="232"/>
    </location>
</feature>